<organism evidence="1 2">
    <name type="scientific">Coraliomargarita algicola</name>
    <dbReference type="NCBI Taxonomy" id="3092156"/>
    <lineage>
        <taxon>Bacteria</taxon>
        <taxon>Pseudomonadati</taxon>
        <taxon>Verrucomicrobiota</taxon>
        <taxon>Opitutia</taxon>
        <taxon>Puniceicoccales</taxon>
        <taxon>Coraliomargaritaceae</taxon>
        <taxon>Coraliomargarita</taxon>
    </lineage>
</organism>
<gene>
    <name evidence="1" type="ORF">SH580_16375</name>
</gene>
<dbReference type="Proteomes" id="UP001324993">
    <property type="component" value="Chromosome"/>
</dbReference>
<keyword evidence="2" id="KW-1185">Reference proteome</keyword>
<evidence type="ECO:0000313" key="2">
    <source>
        <dbReference type="Proteomes" id="UP001324993"/>
    </source>
</evidence>
<sequence>MVVGSGLLAQALDCFAIRNDVLIFAAGVSDSVACTPADCSRELRRLSGYRNIESKLVYFSSCSVTDPEHAQSPYVLHKQAQEAFIHENFKHFLIIRLPTVVGSGGNERNLFNFFYQQLNQNRALTVRKEAERYLFDVSDLVTVVRRLLDFSNDRDVIDACWDNRVNILQIVEYMRRALHSDSSIQVIDGGSFPIVDNQRFIDAMGGELTEGKSAISILDKYIALRGNHEKSGE</sequence>
<evidence type="ECO:0000313" key="1">
    <source>
        <dbReference type="EMBL" id="WPJ95005.1"/>
    </source>
</evidence>
<protein>
    <recommendedName>
        <fullName evidence="3">NAD-dependent epimerase/dehydratase domain-containing protein</fullName>
    </recommendedName>
</protein>
<dbReference type="Gene3D" id="3.40.50.720">
    <property type="entry name" value="NAD(P)-binding Rossmann-like Domain"/>
    <property type="match status" value="1"/>
</dbReference>
<evidence type="ECO:0008006" key="3">
    <source>
        <dbReference type="Google" id="ProtNLM"/>
    </source>
</evidence>
<dbReference type="SUPFAM" id="SSF51735">
    <property type="entry name" value="NAD(P)-binding Rossmann-fold domains"/>
    <property type="match status" value="1"/>
</dbReference>
<accession>A0ABZ0RJ54</accession>
<proteinExistence type="predicted"/>
<dbReference type="InterPro" id="IPR036291">
    <property type="entry name" value="NAD(P)-bd_dom_sf"/>
</dbReference>
<reference evidence="1 2" key="1">
    <citation type="submission" date="2023-11" db="EMBL/GenBank/DDBJ databases">
        <title>Coraliomargarita sp. nov., isolated from marine algae.</title>
        <authorList>
            <person name="Lee J.K."/>
            <person name="Baek J.H."/>
            <person name="Kim J.M."/>
            <person name="Choi D.G."/>
            <person name="Jeon C.O."/>
        </authorList>
    </citation>
    <scope>NUCLEOTIDE SEQUENCE [LARGE SCALE GENOMIC DNA]</scope>
    <source>
        <strain evidence="1 2">J2-16</strain>
    </source>
</reference>
<dbReference type="RefSeq" id="WP_319831907.1">
    <property type="nucleotide sequence ID" value="NZ_CP138858.1"/>
</dbReference>
<dbReference type="EMBL" id="CP138858">
    <property type="protein sequence ID" value="WPJ95005.1"/>
    <property type="molecule type" value="Genomic_DNA"/>
</dbReference>
<name>A0ABZ0RJ54_9BACT</name>